<feature type="transmembrane region" description="Helical" evidence="1">
    <location>
        <begin position="169"/>
        <end position="189"/>
    </location>
</feature>
<organism evidence="3 4">
    <name type="scientific">Actinacidiphila oryziradicis</name>
    <dbReference type="NCBI Taxonomy" id="2571141"/>
    <lineage>
        <taxon>Bacteria</taxon>
        <taxon>Bacillati</taxon>
        <taxon>Actinomycetota</taxon>
        <taxon>Actinomycetes</taxon>
        <taxon>Kitasatosporales</taxon>
        <taxon>Streptomycetaceae</taxon>
        <taxon>Actinacidiphila</taxon>
    </lineage>
</organism>
<feature type="transmembrane region" description="Helical" evidence="1">
    <location>
        <begin position="254"/>
        <end position="280"/>
    </location>
</feature>
<dbReference type="Gene3D" id="3.10.20.90">
    <property type="entry name" value="Phosphatidylinositol 3-kinase Catalytic Subunit, Chain A, domain 1"/>
    <property type="match status" value="1"/>
</dbReference>
<feature type="transmembrane region" description="Helical" evidence="1">
    <location>
        <begin position="350"/>
        <end position="372"/>
    </location>
</feature>
<dbReference type="RefSeq" id="WP_136728923.1">
    <property type="nucleotide sequence ID" value="NZ_SUMC01000065.1"/>
</dbReference>
<feature type="domain" description="EccD-like transmembrane" evidence="2">
    <location>
        <begin position="118"/>
        <end position="442"/>
    </location>
</feature>
<feature type="transmembrane region" description="Helical" evidence="1">
    <location>
        <begin position="116"/>
        <end position="137"/>
    </location>
</feature>
<keyword evidence="1" id="KW-0472">Membrane</keyword>
<keyword evidence="1" id="KW-1133">Transmembrane helix</keyword>
<evidence type="ECO:0000313" key="3">
    <source>
        <dbReference type="EMBL" id="TKA02069.1"/>
    </source>
</evidence>
<reference evidence="3 4" key="1">
    <citation type="submission" date="2019-04" db="EMBL/GenBank/DDBJ databases">
        <title>Streptomyces oryziradicis sp. nov., a novel actinomycete isolated from rhizosphere soil of rice (Oryza sativa L.).</title>
        <authorList>
            <person name="Li C."/>
        </authorList>
    </citation>
    <scope>NUCLEOTIDE SEQUENCE [LARGE SCALE GENOMIC DNA]</scope>
    <source>
        <strain evidence="3 4">NEAU-C40</strain>
    </source>
</reference>
<accession>A0A4V6WJ20</accession>
<dbReference type="Proteomes" id="UP000305778">
    <property type="component" value="Unassembled WGS sequence"/>
</dbReference>
<comment type="caution">
    <text evidence="3">The sequence shown here is derived from an EMBL/GenBank/DDBJ whole genome shotgun (WGS) entry which is preliminary data.</text>
</comment>
<evidence type="ECO:0000259" key="2">
    <source>
        <dbReference type="Pfam" id="PF19053"/>
    </source>
</evidence>
<dbReference type="InterPro" id="IPR024962">
    <property type="entry name" value="YukD-like"/>
</dbReference>
<dbReference type="Pfam" id="PF08817">
    <property type="entry name" value="YukD"/>
    <property type="match status" value="1"/>
</dbReference>
<dbReference type="OrthoDB" id="3326149at2"/>
<keyword evidence="1" id="KW-0812">Transmembrane</keyword>
<feature type="transmembrane region" description="Helical" evidence="1">
    <location>
        <begin position="301"/>
        <end position="322"/>
    </location>
</feature>
<dbReference type="AlphaFoldDB" id="A0A4V6WJ20"/>
<feature type="transmembrane region" description="Helical" evidence="1">
    <location>
        <begin position="227"/>
        <end position="248"/>
    </location>
</feature>
<dbReference type="InterPro" id="IPR044049">
    <property type="entry name" value="EccD_transm"/>
</dbReference>
<feature type="transmembrane region" description="Helical" evidence="1">
    <location>
        <begin position="201"/>
        <end position="220"/>
    </location>
</feature>
<dbReference type="EMBL" id="SUMC01000065">
    <property type="protein sequence ID" value="TKA02069.1"/>
    <property type="molecule type" value="Genomic_DNA"/>
</dbReference>
<evidence type="ECO:0000313" key="4">
    <source>
        <dbReference type="Proteomes" id="UP000305778"/>
    </source>
</evidence>
<name>A0A4V6WJ20_9ACTN</name>
<evidence type="ECO:0000256" key="1">
    <source>
        <dbReference type="SAM" id="Phobius"/>
    </source>
</evidence>
<feature type="transmembrane region" description="Helical" evidence="1">
    <location>
        <begin position="328"/>
        <end position="343"/>
    </location>
</feature>
<dbReference type="Pfam" id="PF19053">
    <property type="entry name" value="EccD"/>
    <property type="match status" value="1"/>
</dbReference>
<keyword evidence="4" id="KW-1185">Reference proteome</keyword>
<feature type="transmembrane region" description="Helical" evidence="1">
    <location>
        <begin position="378"/>
        <end position="401"/>
    </location>
</feature>
<gene>
    <name evidence="3" type="ORF">FCI23_39180</name>
</gene>
<feature type="transmembrane region" description="Helical" evidence="1">
    <location>
        <begin position="143"/>
        <end position="162"/>
    </location>
</feature>
<feature type="transmembrane region" description="Helical" evidence="1">
    <location>
        <begin position="421"/>
        <end position="441"/>
    </location>
</feature>
<proteinExistence type="predicted"/>
<protein>
    <recommendedName>
        <fullName evidence="2">EccD-like transmembrane domain-containing protein</fullName>
    </recommendedName>
</protein>
<sequence>MDNERCHVTVVGTRRRVDLAVPAHAAIAEYTPALLKLCGQEQVDDTFPPAWSLALPGARPFAPEASLVSSGVADGATLYLRDCAAGEFDAPIVTDLDEVIVAASQSGVPWDARHRAVSALVLGLLCLIGGFAALIALVTPNPAAGAGTIVCGFGLALLGWQAGRRSRPLLLGARLATALSAVPLVAMGADALPVAQGDLQTALAAASLGAVVGALAARLAVPHVTTLIALGLAAVAVPVTVVLAVLHATLTESAAVVAVVMLAVLSATPTASGYLAAMAVPSKGAATASTEEIPWLVGRGTRVLIGINFLCSVLLAACSVVLGVSDQAFAVGLSACLGLALVLRSGQLKLLAAVLPPITAGVVALATTLAHAPGAFGLPAWAGPVAVLLAGALMAFAGLAWSLRAGTETDDASWTIGLARFLCLLSVPLAVGVFGVFTHLLHLGESL</sequence>